<dbReference type="Proteomes" id="UP000295117">
    <property type="component" value="Unassembled WGS sequence"/>
</dbReference>
<comment type="similarity">
    <text evidence="1">Belongs to the HAD-like hydrolase superfamily. S-2-haloalkanoic acid dehalogenase family.</text>
</comment>
<dbReference type="AlphaFoldDB" id="A0A4R8S4Z9"/>
<organism evidence="3 4">
    <name type="scientific">Mycobacteroides salmoniphilum</name>
    <dbReference type="NCBI Taxonomy" id="404941"/>
    <lineage>
        <taxon>Bacteria</taxon>
        <taxon>Bacillati</taxon>
        <taxon>Actinomycetota</taxon>
        <taxon>Actinomycetes</taxon>
        <taxon>Mycobacteriales</taxon>
        <taxon>Mycobacteriaceae</taxon>
        <taxon>Mycobacteroides</taxon>
    </lineage>
</organism>
<dbReference type="PANTHER" id="PTHR43316">
    <property type="entry name" value="HYDROLASE, HALOACID DELAHOGENASE-RELATED"/>
    <property type="match status" value="1"/>
</dbReference>
<dbReference type="PRINTS" id="PR00413">
    <property type="entry name" value="HADHALOGNASE"/>
</dbReference>
<dbReference type="InterPro" id="IPR051540">
    <property type="entry name" value="S-2-haloacid_dehalogenase"/>
</dbReference>
<dbReference type="EC" id="3.8.1.2" evidence="3"/>
<dbReference type="Gene3D" id="1.10.150.240">
    <property type="entry name" value="Putative phosphatase, domain 2"/>
    <property type="match status" value="1"/>
</dbReference>
<proteinExistence type="inferred from homology"/>
<name>A0A4R8S4Z9_9MYCO</name>
<reference evidence="3 4" key="1">
    <citation type="journal article" date="2019" name="Sci. Rep.">
        <title>Extended insight into the Mycobacterium chelonae-abscessus complex through whole genome sequencing of Mycobacterium salmoniphilum outbreak and Mycobacterium salmoniphilum-like strains.</title>
        <authorList>
            <person name="Behra P.R.K."/>
            <person name="Das S."/>
            <person name="Pettersson B.M.F."/>
            <person name="Shirreff L."/>
            <person name="DuCote T."/>
            <person name="Jacobsson K.G."/>
            <person name="Ennis D.G."/>
            <person name="Kirsebom L.A."/>
        </authorList>
    </citation>
    <scope>NUCLEOTIDE SEQUENCE [LARGE SCALE GENOMIC DNA]</scope>
    <source>
        <strain evidence="3 4">DE 4585</strain>
    </source>
</reference>
<dbReference type="GO" id="GO:0018784">
    <property type="term" value="F:(S)-2-haloacid dehalogenase activity"/>
    <property type="evidence" value="ECO:0007669"/>
    <property type="project" value="UniProtKB-EC"/>
</dbReference>
<protein>
    <submittedName>
        <fullName evidence="3">(S)-2-haloacid dehalogenase 4A</fullName>
        <ecNumber evidence="3">3.8.1.2</ecNumber>
    </submittedName>
</protein>
<keyword evidence="2 3" id="KW-0378">Hydrolase</keyword>
<evidence type="ECO:0000313" key="3">
    <source>
        <dbReference type="EMBL" id="TDZ85966.1"/>
    </source>
</evidence>
<dbReference type="EMBL" id="PECH01000004">
    <property type="protein sequence ID" value="TDZ85966.1"/>
    <property type="molecule type" value="Genomic_DNA"/>
</dbReference>
<dbReference type="CDD" id="cd02588">
    <property type="entry name" value="HAD_L2-DEX"/>
    <property type="match status" value="1"/>
</dbReference>
<dbReference type="InterPro" id="IPR023198">
    <property type="entry name" value="PGP-like_dom2"/>
</dbReference>
<dbReference type="Gene3D" id="3.40.50.1000">
    <property type="entry name" value="HAD superfamily/HAD-like"/>
    <property type="match status" value="1"/>
</dbReference>
<comment type="caution">
    <text evidence="3">The sequence shown here is derived from an EMBL/GenBank/DDBJ whole genome shotgun (WGS) entry which is preliminary data.</text>
</comment>
<dbReference type="NCBIfam" id="TIGR01493">
    <property type="entry name" value="HAD-SF-IA-v2"/>
    <property type="match status" value="1"/>
</dbReference>
<dbReference type="InterPro" id="IPR023214">
    <property type="entry name" value="HAD_sf"/>
</dbReference>
<dbReference type="InterPro" id="IPR006439">
    <property type="entry name" value="HAD-SF_hydro_IA"/>
</dbReference>
<dbReference type="SFLD" id="SFLDG01129">
    <property type="entry name" value="C1.5:_HAD__Beta-PGM__Phosphata"/>
    <property type="match status" value="1"/>
</dbReference>
<dbReference type="Pfam" id="PF00702">
    <property type="entry name" value="Hydrolase"/>
    <property type="match status" value="1"/>
</dbReference>
<dbReference type="NCBIfam" id="TIGR01428">
    <property type="entry name" value="HAD_type_II"/>
    <property type="match status" value="1"/>
</dbReference>
<sequence>MTAMAPRVRPDVLVFDVNETLIDIESLNPYFTAIFGDPGVLREWFGQLVTYSMTVTVSDCYVDFFLLGQSVLRMVAEYRGVELADGDIAALADAMATMPAHPEVAGALSRLHDDGYRLVALTNSPAREGRPTPLENAGLSGYFERQFSVHELRVFKPAPVLYRHTARELGVRPGECMMVAAHVWDTVGAQAAGFGGALITRPGNAPLRALGVPYPDFVATDLVDLAAQLAYAFEK</sequence>
<accession>A0A4R8S4Z9</accession>
<dbReference type="SFLD" id="SFLDS00003">
    <property type="entry name" value="Haloacid_Dehalogenase"/>
    <property type="match status" value="1"/>
</dbReference>
<evidence type="ECO:0000256" key="2">
    <source>
        <dbReference type="ARBA" id="ARBA00022801"/>
    </source>
</evidence>
<dbReference type="InterPro" id="IPR036412">
    <property type="entry name" value="HAD-like_sf"/>
</dbReference>
<dbReference type="RefSeq" id="WP_134070292.1">
    <property type="nucleotide sequence ID" value="NZ_PECH01000004.1"/>
</dbReference>
<dbReference type="SUPFAM" id="SSF56784">
    <property type="entry name" value="HAD-like"/>
    <property type="match status" value="1"/>
</dbReference>
<gene>
    <name evidence="3" type="primary">hdl IVa_2</name>
    <name evidence="3" type="ORF">DE4585_01289</name>
</gene>
<evidence type="ECO:0000313" key="4">
    <source>
        <dbReference type="Proteomes" id="UP000295117"/>
    </source>
</evidence>
<dbReference type="InterPro" id="IPR006328">
    <property type="entry name" value="2-HAD"/>
</dbReference>
<dbReference type="PANTHER" id="PTHR43316:SF3">
    <property type="entry name" value="HALOACID DEHALOGENASE, TYPE II (AFU_ORTHOLOGUE AFUA_2G07750)-RELATED"/>
    <property type="match status" value="1"/>
</dbReference>
<evidence type="ECO:0000256" key="1">
    <source>
        <dbReference type="ARBA" id="ARBA00008106"/>
    </source>
</evidence>